<name>A0A8S0SYK1_OLEEU</name>
<dbReference type="OrthoDB" id="548214at2759"/>
<dbReference type="GO" id="GO:0030031">
    <property type="term" value="P:cell projection assembly"/>
    <property type="evidence" value="ECO:0007669"/>
    <property type="project" value="TreeGrafter"/>
</dbReference>
<keyword evidence="3" id="KW-1185">Reference proteome</keyword>
<dbReference type="GO" id="GO:0031209">
    <property type="term" value="C:SCAR complex"/>
    <property type="evidence" value="ECO:0007669"/>
    <property type="project" value="TreeGrafter"/>
</dbReference>
<comment type="caution">
    <text evidence="2">The sequence shown here is derived from an EMBL/GenBank/DDBJ whole genome shotgun (WGS) entry which is preliminary data.</text>
</comment>
<evidence type="ECO:0000256" key="1">
    <source>
        <dbReference type="ARBA" id="ARBA00037947"/>
    </source>
</evidence>
<evidence type="ECO:0000313" key="2">
    <source>
        <dbReference type="EMBL" id="CAA2996855.1"/>
    </source>
</evidence>
<dbReference type="GO" id="GO:0016477">
    <property type="term" value="P:cell migration"/>
    <property type="evidence" value="ECO:0007669"/>
    <property type="project" value="TreeGrafter"/>
</dbReference>
<protein>
    <submittedName>
        <fullName evidence="2">Uncharacterized protein</fullName>
    </submittedName>
</protein>
<dbReference type="GO" id="GO:0000902">
    <property type="term" value="P:cell morphogenesis"/>
    <property type="evidence" value="ECO:0007669"/>
    <property type="project" value="TreeGrafter"/>
</dbReference>
<dbReference type="InterPro" id="IPR019137">
    <property type="entry name" value="Nck-associated_protein-1"/>
</dbReference>
<dbReference type="PANTHER" id="PTHR12093">
    <property type="entry name" value="NCK-ASSOCIATED PROTEIN 1"/>
    <property type="match status" value="1"/>
</dbReference>
<dbReference type="Proteomes" id="UP000594638">
    <property type="component" value="Unassembled WGS sequence"/>
</dbReference>
<dbReference type="EMBL" id="CACTIH010005536">
    <property type="protein sequence ID" value="CAA2996855.1"/>
    <property type="molecule type" value="Genomic_DNA"/>
</dbReference>
<organism evidence="2 3">
    <name type="scientific">Olea europaea subsp. europaea</name>
    <dbReference type="NCBI Taxonomy" id="158383"/>
    <lineage>
        <taxon>Eukaryota</taxon>
        <taxon>Viridiplantae</taxon>
        <taxon>Streptophyta</taxon>
        <taxon>Embryophyta</taxon>
        <taxon>Tracheophyta</taxon>
        <taxon>Spermatophyta</taxon>
        <taxon>Magnoliopsida</taxon>
        <taxon>eudicotyledons</taxon>
        <taxon>Gunneridae</taxon>
        <taxon>Pentapetalae</taxon>
        <taxon>asterids</taxon>
        <taxon>lamiids</taxon>
        <taxon>Lamiales</taxon>
        <taxon>Oleaceae</taxon>
        <taxon>Oleeae</taxon>
        <taxon>Olea</taxon>
    </lineage>
</organism>
<reference evidence="2 3" key="1">
    <citation type="submission" date="2019-12" db="EMBL/GenBank/DDBJ databases">
        <authorList>
            <person name="Alioto T."/>
            <person name="Alioto T."/>
            <person name="Gomez Garrido J."/>
        </authorList>
    </citation>
    <scope>NUCLEOTIDE SEQUENCE [LARGE SCALE GENOMIC DNA]</scope>
</reference>
<proteinExistence type="inferred from homology"/>
<evidence type="ECO:0000313" key="3">
    <source>
        <dbReference type="Proteomes" id="UP000594638"/>
    </source>
</evidence>
<dbReference type="Gramene" id="OE9A048970T1">
    <property type="protein sequence ID" value="OE9A048970C1"/>
    <property type="gene ID" value="OE9A048970"/>
</dbReference>
<comment type="similarity">
    <text evidence="1">Belongs to the HEM-1/HEM-2 family.</text>
</comment>
<dbReference type="AlphaFoldDB" id="A0A8S0SYK1"/>
<sequence>MQLFIKFSAGIILESWNESNRSHLVAKLICLDQLCEFSPYLPRSLLESHVPYAILCAVYSQYYSNSSTPLAILTSSPRYSPALSLAHASPVSKQQYGDSTPVKCK</sequence>
<dbReference type="Pfam" id="PF09735">
    <property type="entry name" value="Nckap1"/>
    <property type="match status" value="1"/>
</dbReference>
<dbReference type="PANTHER" id="PTHR12093:SF10">
    <property type="entry name" value="MEMBRANE-ASSOCIATED PROTEIN HEM"/>
    <property type="match status" value="1"/>
</dbReference>
<gene>
    <name evidence="2" type="ORF">OLEA9_A048970</name>
</gene>
<dbReference type="GO" id="GO:0030866">
    <property type="term" value="P:cortical actin cytoskeleton organization"/>
    <property type="evidence" value="ECO:0007669"/>
    <property type="project" value="TreeGrafter"/>
</dbReference>
<accession>A0A8S0SYK1</accession>